<feature type="coiled-coil region" evidence="6">
    <location>
        <begin position="162"/>
        <end position="189"/>
    </location>
</feature>
<evidence type="ECO:0000256" key="2">
    <source>
        <dbReference type="ARBA" id="ARBA00022448"/>
    </source>
</evidence>
<dbReference type="PRINTS" id="PR00690">
    <property type="entry name" value="ADHESNFAMILY"/>
</dbReference>
<dbReference type="PROSITE" id="PS51257">
    <property type="entry name" value="PROKAR_LIPOPROTEIN"/>
    <property type="match status" value="1"/>
</dbReference>
<dbReference type="Pfam" id="PF01297">
    <property type="entry name" value="ZnuA"/>
    <property type="match status" value="1"/>
</dbReference>
<dbReference type="SUPFAM" id="SSF53807">
    <property type="entry name" value="Helical backbone' metal receptor"/>
    <property type="match status" value="1"/>
</dbReference>
<dbReference type="PANTHER" id="PTHR42953">
    <property type="entry name" value="HIGH-AFFINITY ZINC UPTAKE SYSTEM PROTEIN ZNUA-RELATED"/>
    <property type="match status" value="1"/>
</dbReference>
<dbReference type="STRING" id="1441095.AM592_11180"/>
<dbReference type="PANTHER" id="PTHR42953:SF1">
    <property type="entry name" value="METAL-BINDING PROTEIN HI_0362-RELATED"/>
    <property type="match status" value="1"/>
</dbReference>
<feature type="signal peptide" evidence="7">
    <location>
        <begin position="1"/>
        <end position="22"/>
    </location>
</feature>
<dbReference type="GO" id="GO:0007155">
    <property type="term" value="P:cell adhesion"/>
    <property type="evidence" value="ECO:0007669"/>
    <property type="project" value="InterPro"/>
</dbReference>
<dbReference type="RefSeq" id="WP_053603887.1">
    <property type="nucleotide sequence ID" value="NZ_CP012600.1"/>
</dbReference>
<dbReference type="InterPro" id="IPR006127">
    <property type="entry name" value="ZnuA-like"/>
</dbReference>
<dbReference type="GO" id="GO:0030313">
    <property type="term" value="C:cell envelope"/>
    <property type="evidence" value="ECO:0007669"/>
    <property type="project" value="UniProtKB-SubCell"/>
</dbReference>
<dbReference type="InterPro" id="IPR006128">
    <property type="entry name" value="Lipoprotein_PsaA-like"/>
</dbReference>
<proteinExistence type="inferred from homology"/>
<evidence type="ECO:0000313" key="8">
    <source>
        <dbReference type="EMBL" id="ALC82107.1"/>
    </source>
</evidence>
<accession>A0A0M5JBU5</accession>
<comment type="similarity">
    <text evidence="5">Belongs to the bacterial solute-binding protein 9 family.</text>
</comment>
<keyword evidence="6" id="KW-0175">Coiled coil</keyword>
<dbReference type="AlphaFoldDB" id="A0A0M5JBU5"/>
<dbReference type="GO" id="GO:0046872">
    <property type="term" value="F:metal ion binding"/>
    <property type="evidence" value="ECO:0007669"/>
    <property type="project" value="UniProtKB-KW"/>
</dbReference>
<dbReference type="Proteomes" id="UP000067625">
    <property type="component" value="Chromosome"/>
</dbReference>
<keyword evidence="4 7" id="KW-0732">Signal</keyword>
<evidence type="ECO:0000256" key="6">
    <source>
        <dbReference type="SAM" id="Coils"/>
    </source>
</evidence>
<keyword evidence="3" id="KW-0479">Metal-binding</keyword>
<dbReference type="OrthoDB" id="9793396at2"/>
<protein>
    <submittedName>
        <fullName evidence="8">Manganese transporter</fullName>
    </submittedName>
</protein>
<evidence type="ECO:0000256" key="1">
    <source>
        <dbReference type="ARBA" id="ARBA00004196"/>
    </source>
</evidence>
<dbReference type="EMBL" id="CP012600">
    <property type="protein sequence ID" value="ALC82107.1"/>
    <property type="molecule type" value="Genomic_DNA"/>
</dbReference>
<reference evidence="8 9" key="2">
    <citation type="journal article" date="2016" name="Int. J. Syst. Evol. Microbiol.">
        <title>Bacillus gobiensis sp. nov., isolated from a soil sample.</title>
        <authorList>
            <person name="Liu B."/>
            <person name="Liu G.H."/>
            <person name="Cetin S."/>
            <person name="Schumann P."/>
            <person name="Pan Z.Z."/>
            <person name="Chen Q.Q."/>
        </authorList>
    </citation>
    <scope>NUCLEOTIDE SEQUENCE [LARGE SCALE GENOMIC DNA]</scope>
    <source>
        <strain evidence="8 9">FJAT-4402</strain>
    </source>
</reference>
<gene>
    <name evidence="8" type="ORF">AM592_11180</name>
</gene>
<evidence type="ECO:0000313" key="9">
    <source>
        <dbReference type="Proteomes" id="UP000067625"/>
    </source>
</evidence>
<dbReference type="InterPro" id="IPR006129">
    <property type="entry name" value="AdhesinB"/>
</dbReference>
<feature type="chain" id="PRO_5005803997" evidence="7">
    <location>
        <begin position="23"/>
        <end position="309"/>
    </location>
</feature>
<dbReference type="PRINTS" id="PR00691">
    <property type="entry name" value="ADHESINB"/>
</dbReference>
<dbReference type="GO" id="GO:0030001">
    <property type="term" value="P:metal ion transport"/>
    <property type="evidence" value="ECO:0007669"/>
    <property type="project" value="InterPro"/>
</dbReference>
<keyword evidence="9" id="KW-1185">Reference proteome</keyword>
<dbReference type="Gene3D" id="3.40.50.1980">
    <property type="entry name" value="Nitrogenase molybdenum iron protein domain"/>
    <property type="match status" value="2"/>
</dbReference>
<dbReference type="PATRIC" id="fig|1441095.3.peg.2458"/>
<sequence>MKKLVAASFAFLIVLCFLSACGSSTTSENANDKIRITATIGQIADITNHIGGEHVEVESLMGPGVDPHLYKASQGDIQKLMDADIVFYNGLHLEGKMDEVFEKISKGKPAIPAAESIPDNQLLGNKENPGLHDPHVWFSIPRWMFVVDTVEKELSKFQPDLAEEFKKNAESYKQELKELDEYAREQVETIPKESRVLVTAHDAFQYFGEEYGVEVMGLQGLSTDSEYGLKDVQELVNALTERNIKAVFVESSISEKSINAVVEGAKEKGHEVSIGGELYSDAMGEAGTEEGTYAGMFRHNIDTIVSSLK</sequence>
<dbReference type="InterPro" id="IPR050492">
    <property type="entry name" value="Bact_metal-bind_prot9"/>
</dbReference>
<organism evidence="8 9">
    <name type="scientific">Bacillus gobiensis</name>
    <dbReference type="NCBI Taxonomy" id="1441095"/>
    <lineage>
        <taxon>Bacteria</taxon>
        <taxon>Bacillati</taxon>
        <taxon>Bacillota</taxon>
        <taxon>Bacilli</taxon>
        <taxon>Bacillales</taxon>
        <taxon>Bacillaceae</taxon>
        <taxon>Bacillus</taxon>
    </lineage>
</organism>
<comment type="subcellular location">
    <subcellularLocation>
        <location evidence="1">Cell envelope</location>
    </subcellularLocation>
</comment>
<reference evidence="9" key="1">
    <citation type="submission" date="2015-08" db="EMBL/GenBank/DDBJ databases">
        <title>Genome sequencing project for genomic taxonomy and phylogenomics of Bacillus-like bacteria.</title>
        <authorList>
            <person name="Liu B."/>
            <person name="Wang J."/>
            <person name="Zhu Y."/>
            <person name="Liu G."/>
            <person name="Chen Q."/>
            <person name="Chen Z."/>
            <person name="Lan J."/>
            <person name="Che J."/>
            <person name="Ge C."/>
            <person name="Shi H."/>
            <person name="Pan Z."/>
            <person name="Liu X."/>
        </authorList>
    </citation>
    <scope>NUCLEOTIDE SEQUENCE [LARGE SCALE GENOMIC DNA]</scope>
    <source>
        <strain evidence="9">FJAT-4402</strain>
    </source>
</reference>
<evidence type="ECO:0000256" key="3">
    <source>
        <dbReference type="ARBA" id="ARBA00022723"/>
    </source>
</evidence>
<keyword evidence="2 5" id="KW-0813">Transport</keyword>
<evidence type="ECO:0000256" key="5">
    <source>
        <dbReference type="RuleBase" id="RU003512"/>
    </source>
</evidence>
<name>A0A0M5JBU5_9BACI</name>
<evidence type="ECO:0000256" key="7">
    <source>
        <dbReference type="SAM" id="SignalP"/>
    </source>
</evidence>
<evidence type="ECO:0000256" key="4">
    <source>
        <dbReference type="ARBA" id="ARBA00022729"/>
    </source>
</evidence>